<reference evidence="2" key="1">
    <citation type="submission" date="2019-11" db="EMBL/GenBank/DDBJ databases">
        <title>Description of new Acetobacter species.</title>
        <authorList>
            <person name="Cleenwerck I."/>
            <person name="Sombolestani A.S."/>
        </authorList>
    </citation>
    <scope>NUCLEOTIDE SEQUENCE</scope>
    <source>
        <strain evidence="2">LMG 1626</strain>
    </source>
</reference>
<protein>
    <submittedName>
        <fullName evidence="2">Uncharacterized protein</fullName>
    </submittedName>
</protein>
<organism evidence="2 3">
    <name type="scientific">Acetobacter estunensis</name>
    <dbReference type="NCBI Taxonomy" id="104097"/>
    <lineage>
        <taxon>Bacteria</taxon>
        <taxon>Pseudomonadati</taxon>
        <taxon>Pseudomonadota</taxon>
        <taxon>Alphaproteobacteria</taxon>
        <taxon>Acetobacterales</taxon>
        <taxon>Acetobacteraceae</taxon>
        <taxon>Acetobacter</taxon>
    </lineage>
</organism>
<keyword evidence="3" id="KW-1185">Reference proteome</keyword>
<comment type="caution">
    <text evidence="2">The sequence shown here is derived from an EMBL/GenBank/DDBJ whole genome shotgun (WGS) entry which is preliminary data.</text>
</comment>
<accession>A0A967B7M1</accession>
<dbReference type="EMBL" id="WOTH01000075">
    <property type="protein sequence ID" value="NHO55392.1"/>
    <property type="molecule type" value="Genomic_DNA"/>
</dbReference>
<name>A0A967B7M1_9PROT</name>
<dbReference type="AlphaFoldDB" id="A0A967B7M1"/>
<dbReference type="Proteomes" id="UP000597459">
    <property type="component" value="Unassembled WGS sequence"/>
</dbReference>
<proteinExistence type="predicted"/>
<dbReference type="RefSeq" id="WP_166319054.1">
    <property type="nucleotide sequence ID" value="NZ_WOTH01000075.1"/>
</dbReference>
<evidence type="ECO:0000256" key="1">
    <source>
        <dbReference type="SAM" id="Phobius"/>
    </source>
</evidence>
<sequence>MLMKRAILALGIVLCLGGFTLMQYEEIFGLPLLAAMFVCIAMCSVLGAAFVRTWAADE</sequence>
<evidence type="ECO:0000313" key="2">
    <source>
        <dbReference type="EMBL" id="NHO55392.1"/>
    </source>
</evidence>
<keyword evidence="1" id="KW-0472">Membrane</keyword>
<evidence type="ECO:0000313" key="3">
    <source>
        <dbReference type="Proteomes" id="UP000597459"/>
    </source>
</evidence>
<gene>
    <name evidence="2" type="ORF">GOB87_15915</name>
</gene>
<feature type="transmembrane region" description="Helical" evidence="1">
    <location>
        <begin position="32"/>
        <end position="55"/>
    </location>
</feature>
<keyword evidence="1" id="KW-1133">Transmembrane helix</keyword>
<keyword evidence="1" id="KW-0812">Transmembrane</keyword>